<evidence type="ECO:0000313" key="1">
    <source>
        <dbReference type="EMBL" id="CAB4959879.1"/>
    </source>
</evidence>
<reference evidence="1" key="1">
    <citation type="submission" date="2020-05" db="EMBL/GenBank/DDBJ databases">
        <authorList>
            <person name="Chiriac C."/>
            <person name="Salcher M."/>
            <person name="Ghai R."/>
            <person name="Kavagutti S V."/>
        </authorList>
    </citation>
    <scope>NUCLEOTIDE SEQUENCE</scope>
</reference>
<gene>
    <name evidence="1" type="ORF">UFOPK3662_03154</name>
</gene>
<dbReference type="Gene3D" id="3.40.50.2000">
    <property type="entry name" value="Glycogen Phosphorylase B"/>
    <property type="match status" value="2"/>
</dbReference>
<dbReference type="AlphaFoldDB" id="A0A6J7L0I9"/>
<accession>A0A6J7L0I9</accession>
<dbReference type="EMBL" id="CAFBMW010000034">
    <property type="protein sequence ID" value="CAB4959879.1"/>
    <property type="molecule type" value="Genomic_DNA"/>
</dbReference>
<protein>
    <submittedName>
        <fullName evidence="1">Unannotated protein</fullName>
    </submittedName>
</protein>
<name>A0A6J7L0I9_9ZZZZ</name>
<proteinExistence type="predicted"/>
<dbReference type="SUPFAM" id="SSF53756">
    <property type="entry name" value="UDP-Glycosyltransferase/glycogen phosphorylase"/>
    <property type="match status" value="1"/>
</dbReference>
<organism evidence="1">
    <name type="scientific">freshwater metagenome</name>
    <dbReference type="NCBI Taxonomy" id="449393"/>
    <lineage>
        <taxon>unclassified sequences</taxon>
        <taxon>metagenomes</taxon>
        <taxon>ecological metagenomes</taxon>
    </lineage>
</organism>
<sequence>MFTDLPEPPDEVRDLWDSSMAERVGTMLDGEHRVAFLYRTPDTSTFRYRVANTVDALNRTPGGRLRAAWFCDEELRALTRIVPELDAIVVARYPWGAALRELVQKAEAHDVPLVFDCDDLVFDVGFAELVMSSLGKDQDVHAEWDVWFAYMGRLNASLGACRAATTTNSLLASRLAPYVADGAAVVPNVMNRTQQAYSRELLDAKVAGGFRRSGPVTVGYFSGTPSHVRDFAIASPALARLLDEDDDVSVRIVGYLDDLGALEPHRERVEFQKFMHYVELQRSIAEVEVNIAPLSHTPFNICKSDLKFFEAAAVGTWTVASHTPSLDEAIDDGVTGRLAKAHEWDGALREAVDLARDAQAYADRVTPAAELAHRRWAWDAVAEPLTQALQPWLGRRAR</sequence>
<dbReference type="Pfam" id="PF13692">
    <property type="entry name" value="Glyco_trans_1_4"/>
    <property type="match status" value="1"/>
</dbReference>